<dbReference type="Pfam" id="PF00168">
    <property type="entry name" value="C2"/>
    <property type="match status" value="6"/>
</dbReference>
<evidence type="ECO:0000256" key="9">
    <source>
        <dbReference type="SAM" id="Phobius"/>
    </source>
</evidence>
<feature type="transmembrane region" description="Helical" evidence="9">
    <location>
        <begin position="2152"/>
        <end position="2172"/>
    </location>
</feature>
<dbReference type="InterPro" id="IPR037722">
    <property type="entry name" value="C2C_Ferlin"/>
</dbReference>
<feature type="domain" description="C2" evidence="10">
    <location>
        <begin position="363"/>
        <end position="500"/>
    </location>
</feature>
<keyword evidence="2 9" id="KW-0812">Transmembrane</keyword>
<dbReference type="InterPro" id="IPR055072">
    <property type="entry name" value="Ferlin_DSRM"/>
</dbReference>
<evidence type="ECO:0000256" key="3">
    <source>
        <dbReference type="ARBA" id="ARBA00022723"/>
    </source>
</evidence>
<dbReference type="Pfam" id="PF16165">
    <property type="entry name" value="Ferlin_C"/>
    <property type="match status" value="1"/>
</dbReference>
<dbReference type="Pfam" id="PF08150">
    <property type="entry name" value="FerB"/>
    <property type="match status" value="1"/>
</dbReference>
<keyword evidence="5" id="KW-0106">Calcium</keyword>
<keyword evidence="3" id="KW-0479">Metal-binding</keyword>
<name>A0A0X3Q4T3_SCHSO</name>
<dbReference type="InterPro" id="IPR037725">
    <property type="entry name" value="C2F_Ferlin"/>
</dbReference>
<evidence type="ECO:0000256" key="4">
    <source>
        <dbReference type="ARBA" id="ARBA00022737"/>
    </source>
</evidence>
<evidence type="ECO:0000256" key="5">
    <source>
        <dbReference type="ARBA" id="ARBA00022837"/>
    </source>
</evidence>
<dbReference type="CDD" id="cd04017">
    <property type="entry name" value="C2D_Ferlin"/>
    <property type="match status" value="1"/>
</dbReference>
<evidence type="ECO:0000313" key="11">
    <source>
        <dbReference type="EMBL" id="JAP59145.1"/>
    </source>
</evidence>
<comment type="subcellular location">
    <subcellularLocation>
        <location evidence="1">Membrane</location>
        <topology evidence="1">Single-pass membrane protein</topology>
    </subcellularLocation>
</comment>
<evidence type="ECO:0000256" key="7">
    <source>
        <dbReference type="ARBA" id="ARBA00023136"/>
    </source>
</evidence>
<sequence>MTLQLDVKYLEGLSGKGDRIIRAKFRGSEKSTQAARGQNACYFGVELVWKVARRLTETDNIVITAYDQSKYLPKKAIGSVTVNLSELIKRQALNLEEFLVDSGKVVTNVSLSFDLYYRPPDQGEEGLDSERFEQPFADFHKASKSGDEFEEEADEAAEEELESENNFAELFDMQAAGTGVDMGDIQSVHSSVLSAPIRRDPKLKPLIDATVLKPETFTVSVTIIEARNLPGTNINPIVTVTANGKTQKTDVKLYTNTPYYNKFFSFEYYMPRPAVMDEIIRIKVFSLRSHVVARILPGKFIGEFLIDVRTIYESKGHALSNKWAVLIDPKNPLQGPVGYVRLDLAFLGKDEIPKHIKREKAAEDENIEKDLLVPKGITNLIKRNLTEFAVKLYRAEGLPPMNTDIITSIKQAFVGEGAPMCDPYVEVSFGGHSGKTKVKKYTYNPIWNQEIVFADFFPPLTHSIRLTVKDWDTLKDEEIATHIIDLKQIFNTSTPNQLPSFGPSWVNLYGTPRTYTYEQMKRPHDELNRNLGEGVAFRGRLLMTIQAKPSMETMKTGAFSKGTPAVSELVAGKKSPYFLFVTLYGVSAIDPEIGRDKSPIQFEVSIGTYGNKIDGRKGGIYVPQSQPPRRDEPREKLDWNESLSTPLDLTTDSGAYYHVEFQGAQPCLYLLCEFEDHRLRMCIPNILEKLRDEYAYAISQVQHLIRRRKQGSARHRFRQILLYKSRLFGEAATAACKCRGTAPKTPLDVSYQVRVRSDLLRIEKRMKIVGKRLTNANMSMALREARAAIARVTDLINCPQHALPDVFISMVRNNQRIGFLRIPARDVYYSVSDAERGKYNSLVTTHSVRKPGHEGVGEKGWRMQCQVQLYMWLGLLKDYRAYKTGLPLGYDEQCVADLTPPRALLYRESSVFELRCYLFMAKNLLASNSTGFSDPIARVLLDNVLLETFVIHDTMSPMWDLTLIRSSVTFNHCPEGVKMNPPHIIVEFFDIDGSSGLNYLGRCFCEPQITIKGDNYIPPPLQWWQIYRGQTLGGKLLAGFDLIQSDALEDSPDIPDYDELLDFTRRFNEHILLGPTCGIPFSDDEEDDEEMEIENTEVQTSTRFEDEMAKANQLLDEEAMANLDAPLDDIMSAADTRSVISTTSGATARRVARRKKQQGRTVKYGLATPDLVRWRAETDLRVPEAIRPPLGRFRLEVVFWGVRELRRQFLLPVNRPIITVEVGGTRVVSDLMQNAKVNPLFEHHLKYVDLNLPLDDQYWPPITIMCHDYRMFGVRITVGLCTLPVATDFFEKTALAVEDEHAECSPIESDHAEEVAQNTLAKALTGFKADEYPEDEEKEEEANQLTGGSFGPLRPLPTDGTSDEPSEEDEGDQDISDSEKQGQKRTAVSTVTSESANYFATHPANYTESDPILTMNKPSKAAYLGPQAHFSPPGQVQQFQVNPMLKISKDLFANLDWWSRLYATLNSMDEIDESSGDDDSTEEPDLFEEKLLQIEVSDNKSELEQGLLELSEDELAPKQLSRRNKIRKFFRLKPKKELTALEKYEKKKAKERRKKKKKKKGEPSFIRKLRGDAKKAFDKELKESFYVMEEAQLDETFIEKLEIYPMDLEEVPTFNGFTSPIRNFCLYRGKQDDEDVTAEERAVGYFKGNLMLYPVEENEPMPQSVKDLKCFPTLPKTEYANVLVRVYVVRGFNLHPTDPSGTSDPFLVVSLGKQVFNEKDNYMKKTLRPTFGKMFQFDAKFPMDTTLHVQVFDHDIFGSNDLIGETIIDLEARYHSPHRPRCGLIKNFYSHGYAQWRDTLLPTKLLEELCEQYSLPKPIYTQIENCVTVGQHKFFADSTIVDETGEKKKSNEPLALAALNKFEQIVPGNHLVPEHVEMRKLLHPDKGSLEQGRLMMWVDMFDKDCGRPPEPVDITPRAPEKWELRVIIHNTSDVVLNDTSLFSNERSSDIYVRGWLKGVGYDDQQTDVHYRSLSGEGNFNWRFIFPFDYVKQEDQVLYEVKGPFDLEPAEVKVPCELSLQVWDAELVKSDKFLGSNKLRLRRMPRPAKTPETCGLHQLEKDCQQVSLFANKNIRGWWPLVILDDEEGELVVQGKVEAELQLVPGLDAANAPVGKGRDDPDALPPPNRPDSSFMTFMGPLNTIRYLIKYKLKWLLIKLLIAFLLILIIFLLIYTSPGWITKKIWNA</sequence>
<dbReference type="InterPro" id="IPR000008">
    <property type="entry name" value="C2_dom"/>
</dbReference>
<gene>
    <name evidence="11" type="ORF">TR90996</name>
</gene>
<dbReference type="CDD" id="cd04018">
    <property type="entry name" value="C2C_Ferlin"/>
    <property type="match status" value="1"/>
</dbReference>
<feature type="region of interest" description="Disordered" evidence="8">
    <location>
        <begin position="617"/>
        <end position="636"/>
    </location>
</feature>
<dbReference type="PANTHER" id="PTHR12546:SF60">
    <property type="entry name" value="MISFIRE, ISOFORM F"/>
    <property type="match status" value="1"/>
</dbReference>
<protein>
    <recommendedName>
        <fullName evidence="10">C2 domain-containing protein</fullName>
    </recommendedName>
</protein>
<dbReference type="SMART" id="SM00239">
    <property type="entry name" value="C2"/>
    <property type="match status" value="6"/>
</dbReference>
<dbReference type="CDD" id="cd08374">
    <property type="entry name" value="C2F_Ferlin"/>
    <property type="match status" value="1"/>
</dbReference>
<dbReference type="GO" id="GO:0046872">
    <property type="term" value="F:metal ion binding"/>
    <property type="evidence" value="ECO:0007669"/>
    <property type="project" value="UniProtKB-KW"/>
</dbReference>
<dbReference type="InterPro" id="IPR032362">
    <property type="entry name" value="Ferlin_C"/>
</dbReference>
<proteinExistence type="predicted"/>
<dbReference type="EMBL" id="GEEE01004080">
    <property type="protein sequence ID" value="JAP59145.1"/>
    <property type="molecule type" value="Transcribed_RNA"/>
</dbReference>
<dbReference type="InterPro" id="IPR037723">
    <property type="entry name" value="C2D_Ferlin"/>
</dbReference>
<dbReference type="InterPro" id="IPR037724">
    <property type="entry name" value="C2E_Ferlin"/>
</dbReference>
<dbReference type="InterPro" id="IPR037721">
    <property type="entry name" value="Ferlin"/>
</dbReference>
<evidence type="ECO:0000256" key="8">
    <source>
        <dbReference type="SAM" id="MobiDB-lite"/>
    </source>
</evidence>
<dbReference type="GO" id="GO:0007009">
    <property type="term" value="P:plasma membrane organization"/>
    <property type="evidence" value="ECO:0007669"/>
    <property type="project" value="TreeGrafter"/>
</dbReference>
<keyword evidence="4" id="KW-0677">Repeat</keyword>
<keyword evidence="7 9" id="KW-0472">Membrane</keyword>
<evidence type="ECO:0000259" key="10">
    <source>
        <dbReference type="PROSITE" id="PS50004"/>
    </source>
</evidence>
<feature type="domain" description="C2" evidence="10">
    <location>
        <begin position="1665"/>
        <end position="1783"/>
    </location>
</feature>
<dbReference type="SUPFAM" id="SSF49562">
    <property type="entry name" value="C2 domain (Calcium/lipid-binding domain, CaLB)"/>
    <property type="match status" value="7"/>
</dbReference>
<accession>A0A0X3Q4T3</accession>
<evidence type="ECO:0000256" key="2">
    <source>
        <dbReference type="ARBA" id="ARBA00022692"/>
    </source>
</evidence>
<organism evidence="11">
    <name type="scientific">Schistocephalus solidus</name>
    <name type="common">Tapeworm</name>
    <dbReference type="NCBI Taxonomy" id="70667"/>
    <lineage>
        <taxon>Eukaryota</taxon>
        <taxon>Metazoa</taxon>
        <taxon>Spiralia</taxon>
        <taxon>Lophotrochozoa</taxon>
        <taxon>Platyhelminthes</taxon>
        <taxon>Cestoda</taxon>
        <taxon>Eucestoda</taxon>
        <taxon>Diphyllobothriidea</taxon>
        <taxon>Diphyllobothriidae</taxon>
        <taxon>Schistocephalus</taxon>
    </lineage>
</organism>
<dbReference type="SMART" id="SM01202">
    <property type="entry name" value="FerI"/>
    <property type="match status" value="1"/>
</dbReference>
<feature type="region of interest" description="Disordered" evidence="8">
    <location>
        <begin position="1332"/>
        <end position="1390"/>
    </location>
</feature>
<dbReference type="SMART" id="SM01201">
    <property type="entry name" value="FerB"/>
    <property type="match status" value="1"/>
</dbReference>
<feature type="compositionally biased region" description="Acidic residues" evidence="8">
    <location>
        <begin position="1332"/>
        <end position="1342"/>
    </location>
</feature>
<dbReference type="CDD" id="cd04037">
    <property type="entry name" value="C2E_Ferlin"/>
    <property type="match status" value="1"/>
</dbReference>
<dbReference type="InterPro" id="IPR035892">
    <property type="entry name" value="C2_domain_sf"/>
</dbReference>
<feature type="domain" description="C2" evidence="10">
    <location>
        <begin position="199"/>
        <end position="321"/>
    </location>
</feature>
<dbReference type="InterPro" id="IPR012968">
    <property type="entry name" value="FerIin_dom"/>
</dbReference>
<feature type="region of interest" description="Disordered" evidence="8">
    <location>
        <begin position="2110"/>
        <end position="2129"/>
    </location>
</feature>
<keyword evidence="6 9" id="KW-1133">Transmembrane helix</keyword>
<evidence type="ECO:0000256" key="6">
    <source>
        <dbReference type="ARBA" id="ARBA00022989"/>
    </source>
</evidence>
<dbReference type="GO" id="GO:0016020">
    <property type="term" value="C:membrane"/>
    <property type="evidence" value="ECO:0007669"/>
    <property type="project" value="UniProtKB-SubCell"/>
</dbReference>
<dbReference type="InterPro" id="IPR012561">
    <property type="entry name" value="Ferlin_B-domain"/>
</dbReference>
<feature type="domain" description="C2" evidence="10">
    <location>
        <begin position="1904"/>
        <end position="2053"/>
    </location>
</feature>
<evidence type="ECO:0000256" key="1">
    <source>
        <dbReference type="ARBA" id="ARBA00004167"/>
    </source>
</evidence>
<dbReference type="Gene3D" id="2.60.40.150">
    <property type="entry name" value="C2 domain"/>
    <property type="match status" value="6"/>
</dbReference>
<reference evidence="11" key="1">
    <citation type="submission" date="2016-01" db="EMBL/GenBank/DDBJ databases">
        <title>Reference transcriptome for the parasite Schistocephalus solidus: insights into the molecular evolution of parasitism.</title>
        <authorList>
            <person name="Hebert F.O."/>
            <person name="Grambauer S."/>
            <person name="Barber I."/>
            <person name="Landry C.R."/>
            <person name="Aubin-Horth N."/>
        </authorList>
    </citation>
    <scope>NUCLEOTIDE SEQUENCE</scope>
</reference>
<feature type="compositionally biased region" description="Acidic residues" evidence="8">
    <location>
        <begin position="1361"/>
        <end position="1376"/>
    </location>
</feature>
<dbReference type="Pfam" id="PF22901">
    <property type="entry name" value="dsrm_Ferlin"/>
    <property type="match status" value="1"/>
</dbReference>
<dbReference type="Pfam" id="PF08151">
    <property type="entry name" value="FerI"/>
    <property type="match status" value="1"/>
</dbReference>
<feature type="domain" description="C2" evidence="10">
    <location>
        <begin position="1176"/>
        <end position="1298"/>
    </location>
</feature>
<dbReference type="PANTHER" id="PTHR12546">
    <property type="entry name" value="FER-1-LIKE"/>
    <property type="match status" value="1"/>
</dbReference>
<feature type="domain" description="C2" evidence="10">
    <location>
        <begin position="896"/>
        <end position="1021"/>
    </location>
</feature>
<dbReference type="PROSITE" id="PS50004">
    <property type="entry name" value="C2"/>
    <property type="match status" value="6"/>
</dbReference>